<evidence type="ECO:0000256" key="9">
    <source>
        <dbReference type="ARBA" id="ARBA00023136"/>
    </source>
</evidence>
<dbReference type="GO" id="GO:0005789">
    <property type="term" value="C:endoplasmic reticulum membrane"/>
    <property type="evidence" value="ECO:0007669"/>
    <property type="project" value="UniProtKB-SubCell"/>
</dbReference>
<keyword evidence="9 11" id="KW-0472">Membrane</keyword>
<feature type="coiled-coil region" evidence="11">
    <location>
        <begin position="168"/>
        <end position="311"/>
    </location>
</feature>
<feature type="compositionally biased region" description="Low complexity" evidence="12">
    <location>
        <begin position="569"/>
        <end position="582"/>
    </location>
</feature>
<protein>
    <recommendedName>
        <fullName evidence="3 11">SWI5-dependent HO expression protein 3</fullName>
    </recommendedName>
</protein>
<evidence type="ECO:0000256" key="12">
    <source>
        <dbReference type="SAM" id="MobiDB-lite"/>
    </source>
</evidence>
<organism evidence="13">
    <name type="scientific">Candidozyma auris</name>
    <name type="common">Yeast</name>
    <name type="synonym">Candida auris</name>
    <dbReference type="NCBI Taxonomy" id="498019"/>
    <lineage>
        <taxon>Eukaryota</taxon>
        <taxon>Fungi</taxon>
        <taxon>Dikarya</taxon>
        <taxon>Ascomycota</taxon>
        <taxon>Saccharomycotina</taxon>
        <taxon>Pichiomycetes</taxon>
        <taxon>Metschnikowiaceae</taxon>
        <taxon>Candidozyma</taxon>
    </lineage>
</organism>
<keyword evidence="4 11" id="KW-0813">Transport</keyword>
<keyword evidence="8 11" id="KW-0175">Coiled coil</keyword>
<evidence type="ECO:0000256" key="8">
    <source>
        <dbReference type="ARBA" id="ARBA00023054"/>
    </source>
</evidence>
<evidence type="ECO:0000256" key="7">
    <source>
        <dbReference type="ARBA" id="ARBA00022884"/>
    </source>
</evidence>
<gene>
    <name evidence="11" type="primary">SHE3</name>
    <name evidence="13" type="ORF">CA7LBN_004649</name>
</gene>
<dbReference type="EMBL" id="CP076755">
    <property type="protein sequence ID" value="QWW25745.1"/>
    <property type="molecule type" value="Genomic_DNA"/>
</dbReference>
<evidence type="ECO:0000256" key="10">
    <source>
        <dbReference type="ARBA" id="ARBA00024975"/>
    </source>
</evidence>
<proteinExistence type="inferred from homology"/>
<comment type="subcellular location">
    <subcellularLocation>
        <location evidence="1 11">Endoplasmic reticulum membrane</location>
        <topology evidence="1 11">Peripheral membrane protein</topology>
    </subcellularLocation>
</comment>
<feature type="compositionally biased region" description="Polar residues" evidence="12">
    <location>
        <begin position="549"/>
        <end position="561"/>
    </location>
</feature>
<evidence type="ECO:0000256" key="6">
    <source>
        <dbReference type="ARBA" id="ARBA00022824"/>
    </source>
</evidence>
<evidence type="ECO:0000313" key="13">
    <source>
        <dbReference type="EMBL" id="QWW25745.1"/>
    </source>
</evidence>
<dbReference type="Pfam" id="PF17078">
    <property type="entry name" value="SHE3"/>
    <property type="match status" value="1"/>
</dbReference>
<dbReference type="SUPFAM" id="SSF90257">
    <property type="entry name" value="Myosin rod fragments"/>
    <property type="match status" value="1"/>
</dbReference>
<name>A0A8F2W5K4_CANAR</name>
<dbReference type="GO" id="GO:0048309">
    <property type="term" value="P:endoplasmic reticulum inheritance"/>
    <property type="evidence" value="ECO:0007669"/>
    <property type="project" value="InterPro"/>
</dbReference>
<sequence>MDTTSYNCLNDRILKLELQVGDNSTNKCNHGQSLAAEVAELSAKVERFYKANGELQTLERILETVNDPKKHVAEIKSRNDKVSEAEKQEMLLAKFPAIREAYTNLSELSMLDIPQLSAEIVKRIDLTSVKEKEEAIEAIVRAYHVLVVKNSIVFEKYMALMERENNFWINVERKLNEMRLRLDMLEDKELKEKGRVTSPKKMESPTKKSTSRVIEQLQHEIDKLKSELEGLRESNQSYKKRYDLLSKKNDSLVDQLANAKHENDMIGALLKRKERRIADLEEEFNDVHSSNENLKLANKNLKIRCDNLQESSATSTAEHERLKIAYDALIASQHEYKRHYQQEMDGLYRSFEVYKKESARTIDDLSAKLDSNDKDYDTLLESLTAKRKSMDNINVNKNKAILSLLVSLAKAAKVHGEESKEILSENVDVVSSLKEKYPDLKEKIKEREKIDVDIESILSTASESLSTSFGDIDIDGKPSGQRNASSRRRRGNTSSSNNKRNSMRLDSPEPGTTIALPKQRYTSSSGSRNMSSSGNSQSRSGSRSNRNSQIFPNDNNNQHTPNKNKRRSFYGGSSNFNSGGFDSNRKTSRKVSSETAKA</sequence>
<evidence type="ECO:0000256" key="3">
    <source>
        <dbReference type="ARBA" id="ARBA00019884"/>
    </source>
</evidence>
<feature type="region of interest" description="Disordered" evidence="12">
    <location>
        <begin position="468"/>
        <end position="598"/>
    </location>
</feature>
<accession>A0A8F2W5K4</accession>
<comment type="function">
    <text evidence="10">RNA-binding protein that binds specific mRNAs including the ASH1 mRNA, coding for a repressor of the HO endonuclease. Part of the mRNA localization machinery that restricts accumulation of certain proteins to the bud and in the daughter cell. Required for the delivery of cortical endoplasmic reticulum into the emerging bud.</text>
</comment>
<evidence type="ECO:0000256" key="5">
    <source>
        <dbReference type="ARBA" id="ARBA00022816"/>
    </source>
</evidence>
<keyword evidence="5 11" id="KW-0509">mRNA transport</keyword>
<keyword evidence="6 11" id="KW-0256">Endoplasmic reticulum</keyword>
<reference evidence="13" key="1">
    <citation type="submission" date="2021-06" db="EMBL/GenBank/DDBJ databases">
        <title>Candida auris outbreak in lebanese hospital.</title>
        <authorList>
            <person name="Finianos M."/>
        </authorList>
    </citation>
    <scope>NUCLEOTIDE SEQUENCE</scope>
    <source>
        <strain evidence="13">CA7LBN</strain>
    </source>
</reference>
<dbReference type="GO" id="GO:0051028">
    <property type="term" value="P:mRNA transport"/>
    <property type="evidence" value="ECO:0007669"/>
    <property type="project" value="UniProtKB-UniRule"/>
</dbReference>
<keyword evidence="7 11" id="KW-0694">RNA-binding</keyword>
<comment type="similarity">
    <text evidence="2 11">Belongs to the SHE3 family.</text>
</comment>
<feature type="compositionally biased region" description="Low complexity" evidence="12">
    <location>
        <begin position="523"/>
        <end position="548"/>
    </location>
</feature>
<dbReference type="Proteomes" id="UP000825438">
    <property type="component" value="Chromosome VII"/>
</dbReference>
<dbReference type="GO" id="GO:0003723">
    <property type="term" value="F:RNA binding"/>
    <property type="evidence" value="ECO:0007669"/>
    <property type="project" value="UniProtKB-KW"/>
</dbReference>
<dbReference type="InterPro" id="IPR031398">
    <property type="entry name" value="She3"/>
</dbReference>
<evidence type="ECO:0000256" key="2">
    <source>
        <dbReference type="ARBA" id="ARBA00008123"/>
    </source>
</evidence>
<evidence type="ECO:0000256" key="11">
    <source>
        <dbReference type="RuleBase" id="RU362142"/>
    </source>
</evidence>
<dbReference type="AlphaFoldDB" id="A0A8F2W5K4"/>
<evidence type="ECO:0000256" key="4">
    <source>
        <dbReference type="ARBA" id="ARBA00022448"/>
    </source>
</evidence>
<evidence type="ECO:0000256" key="1">
    <source>
        <dbReference type="ARBA" id="ARBA00004406"/>
    </source>
</evidence>